<comment type="caution">
    <text evidence="2">The sequence shown here is derived from an EMBL/GenBank/DDBJ whole genome shotgun (WGS) entry which is preliminary data.</text>
</comment>
<evidence type="ECO:0000313" key="2">
    <source>
        <dbReference type="EMBL" id="CAF9923079.1"/>
    </source>
</evidence>
<sequence length="570" mass="65625">MSNEQDNTAVVAIIIALIAFFVTTAQLLQALFGTAEGYRRCQASVIGAWATKTRRVWRWSEFRFETIFTTPNIHLYSVMDEQRPVHLGAFIEGSPTSRRETYTDQVSLGGTERLREFNGYSEANDDLVSWLSFLSMLHHFQFFYFSDTIYGRNPQFNLNDSWALAGKMTCPAITFRTRSWDFMPPDIVRPFATSNVGDILALAHRLGLHWKEVRPDDGVMRAEGNGQSITSTTVRGIGLLLQYTFDRSITEEKIRTLDIVRTLTVPSREADMLGFQIVSGSRDLYLPDFIFDKSNNAPAVKLTMAKLGINRDAQDMYVDYVQRSGSLHGFSDLIGMVTPFLPLPGSSVVRIFSPYPDVHDSPTNWWEGFVVYHARLLEYTEEKRKTGDLSEQMKWVLERFEYMRRTYPWNQCPSWEAESANNDIKNGRSIRFLNDLRNIWSMTMTYFRKLQRKQSFRYIDLVGAHIAQAVYYPDLAKVNIKAGTNKRYELGAGRSKRVAEGMHIYVDQIPKIIEFMKEKGFDDESIISEAWWTLILKAMCWHRSVAFIEIERGFSVPPSFHGSRIPVYIA</sequence>
<keyword evidence="1" id="KW-1133">Transmembrane helix</keyword>
<organism evidence="2 3">
    <name type="scientific">Imshaugia aleurites</name>
    <dbReference type="NCBI Taxonomy" id="172621"/>
    <lineage>
        <taxon>Eukaryota</taxon>
        <taxon>Fungi</taxon>
        <taxon>Dikarya</taxon>
        <taxon>Ascomycota</taxon>
        <taxon>Pezizomycotina</taxon>
        <taxon>Lecanoromycetes</taxon>
        <taxon>OSLEUM clade</taxon>
        <taxon>Lecanoromycetidae</taxon>
        <taxon>Lecanorales</taxon>
        <taxon>Lecanorineae</taxon>
        <taxon>Parmeliaceae</taxon>
        <taxon>Imshaugia</taxon>
    </lineage>
</organism>
<reference evidence="2" key="1">
    <citation type="submission" date="2021-03" db="EMBL/GenBank/DDBJ databases">
        <authorList>
            <person name="Tagirdzhanova G."/>
        </authorList>
    </citation>
    <scope>NUCLEOTIDE SEQUENCE</scope>
</reference>
<name>A0A8H3IR93_9LECA</name>
<dbReference type="EMBL" id="CAJPDT010000032">
    <property type="protein sequence ID" value="CAF9923079.1"/>
    <property type="molecule type" value="Genomic_DNA"/>
</dbReference>
<dbReference type="OrthoDB" id="5227693at2759"/>
<dbReference type="Proteomes" id="UP000664534">
    <property type="component" value="Unassembled WGS sequence"/>
</dbReference>
<keyword evidence="1" id="KW-0472">Membrane</keyword>
<keyword evidence="3" id="KW-1185">Reference proteome</keyword>
<accession>A0A8H3IR93</accession>
<feature type="transmembrane region" description="Helical" evidence="1">
    <location>
        <begin position="9"/>
        <end position="32"/>
    </location>
</feature>
<dbReference type="AlphaFoldDB" id="A0A8H3IR93"/>
<proteinExistence type="predicted"/>
<keyword evidence="1" id="KW-0812">Transmembrane</keyword>
<evidence type="ECO:0000256" key="1">
    <source>
        <dbReference type="SAM" id="Phobius"/>
    </source>
</evidence>
<gene>
    <name evidence="2" type="ORF">IMSHALPRED_005846</name>
</gene>
<evidence type="ECO:0000313" key="3">
    <source>
        <dbReference type="Proteomes" id="UP000664534"/>
    </source>
</evidence>
<protein>
    <submittedName>
        <fullName evidence="2">Uncharacterized protein</fullName>
    </submittedName>
</protein>